<organism evidence="3 4">
    <name type="scientific">Latilactobacillus sakei</name>
    <name type="common">Lactobacillus sakei</name>
    <dbReference type="NCBI Taxonomy" id="1599"/>
    <lineage>
        <taxon>Bacteria</taxon>
        <taxon>Bacillati</taxon>
        <taxon>Bacillota</taxon>
        <taxon>Bacilli</taxon>
        <taxon>Lactobacillales</taxon>
        <taxon>Lactobacillaceae</taxon>
        <taxon>Latilactobacillus</taxon>
    </lineage>
</organism>
<dbReference type="Proteomes" id="UP000234349">
    <property type="component" value="Unassembled WGS sequence"/>
</dbReference>
<dbReference type="EMBL" id="MKGH01000041">
    <property type="protein sequence ID" value="PKX76768.1"/>
    <property type="molecule type" value="Genomic_DNA"/>
</dbReference>
<dbReference type="AlphaFoldDB" id="A0AAX0V900"/>
<dbReference type="RefSeq" id="WP_099769414.1">
    <property type="nucleotide sequence ID" value="NZ_CBCRUE010000008.1"/>
</dbReference>
<accession>A0AAX0V900</accession>
<evidence type="ECO:0000313" key="4">
    <source>
        <dbReference type="Proteomes" id="UP000234349"/>
    </source>
</evidence>
<protein>
    <recommendedName>
        <fullName evidence="5">Lipoprotein</fullName>
    </recommendedName>
</protein>
<evidence type="ECO:0000256" key="1">
    <source>
        <dbReference type="SAM" id="MobiDB-lite"/>
    </source>
</evidence>
<feature type="signal peptide" evidence="2">
    <location>
        <begin position="1"/>
        <end position="19"/>
    </location>
</feature>
<reference evidence="3 4" key="1">
    <citation type="submission" date="2016-09" db="EMBL/GenBank/DDBJ databases">
        <authorList>
            <person name="Inglin R.C."/>
        </authorList>
    </citation>
    <scope>NUCLEOTIDE SEQUENCE [LARGE SCALE GENOMIC DNA]</scope>
    <source>
        <strain evidence="3 4">RI-517</strain>
    </source>
</reference>
<evidence type="ECO:0008006" key="5">
    <source>
        <dbReference type="Google" id="ProtNLM"/>
    </source>
</evidence>
<keyword evidence="2" id="KW-0732">Signal</keyword>
<gene>
    <name evidence="3" type="ORF">CUR37_08505</name>
</gene>
<comment type="caution">
    <text evidence="3">The sequence shown here is derived from an EMBL/GenBank/DDBJ whole genome shotgun (WGS) entry which is preliminary data.</text>
</comment>
<name>A0AAX0V900_LATSK</name>
<evidence type="ECO:0000313" key="3">
    <source>
        <dbReference type="EMBL" id="PKX76768.1"/>
    </source>
</evidence>
<feature type="chain" id="PRO_5043914599" description="Lipoprotein" evidence="2">
    <location>
        <begin position="20"/>
        <end position="153"/>
    </location>
</feature>
<proteinExistence type="predicted"/>
<feature type="compositionally biased region" description="Low complexity" evidence="1">
    <location>
        <begin position="47"/>
        <end position="62"/>
    </location>
</feature>
<feature type="region of interest" description="Disordered" evidence="1">
    <location>
        <begin position="31"/>
        <end position="66"/>
    </location>
</feature>
<evidence type="ECO:0000256" key="2">
    <source>
        <dbReference type="SAM" id="SignalP"/>
    </source>
</evidence>
<sequence>MKKRSVGVTIILMSLLLVAFGNKTDQAKVSSSKKSVTVQKNEKSSTKKSATSSSAQSTTSGKNTDGKFQYSILGTWYSNDTKVTYNEDGTIVQVSDASGMTNRGTYQILKETKDSLIIEQILKVKNAGKDKQQETFKFTDKNHFNDGLVDWKK</sequence>